<feature type="compositionally biased region" description="Basic and acidic residues" evidence="1">
    <location>
        <begin position="42"/>
        <end position="51"/>
    </location>
</feature>
<keyword evidence="3" id="KW-1185">Reference proteome</keyword>
<feature type="compositionally biased region" description="Acidic residues" evidence="1">
    <location>
        <begin position="55"/>
        <end position="65"/>
    </location>
</feature>
<evidence type="ECO:0000256" key="1">
    <source>
        <dbReference type="SAM" id="MobiDB-lite"/>
    </source>
</evidence>
<reference evidence="2" key="1">
    <citation type="submission" date="2023-03" db="EMBL/GenBank/DDBJ databases">
        <authorList>
            <person name="Julca I."/>
        </authorList>
    </citation>
    <scope>NUCLEOTIDE SEQUENCE</scope>
</reference>
<dbReference type="AlphaFoldDB" id="A0AAV1C8P6"/>
<dbReference type="EMBL" id="OX459118">
    <property type="protein sequence ID" value="CAI9091373.1"/>
    <property type="molecule type" value="Genomic_DNA"/>
</dbReference>
<proteinExistence type="predicted"/>
<feature type="region of interest" description="Disordered" evidence="1">
    <location>
        <begin position="42"/>
        <end position="68"/>
    </location>
</feature>
<name>A0AAV1C8P6_OLDCO</name>
<protein>
    <submittedName>
        <fullName evidence="2">OLC1v1026394C1</fullName>
    </submittedName>
</protein>
<organism evidence="2 3">
    <name type="scientific">Oldenlandia corymbosa var. corymbosa</name>
    <dbReference type="NCBI Taxonomy" id="529605"/>
    <lineage>
        <taxon>Eukaryota</taxon>
        <taxon>Viridiplantae</taxon>
        <taxon>Streptophyta</taxon>
        <taxon>Embryophyta</taxon>
        <taxon>Tracheophyta</taxon>
        <taxon>Spermatophyta</taxon>
        <taxon>Magnoliopsida</taxon>
        <taxon>eudicotyledons</taxon>
        <taxon>Gunneridae</taxon>
        <taxon>Pentapetalae</taxon>
        <taxon>asterids</taxon>
        <taxon>lamiids</taxon>
        <taxon>Gentianales</taxon>
        <taxon>Rubiaceae</taxon>
        <taxon>Rubioideae</taxon>
        <taxon>Spermacoceae</taxon>
        <taxon>Hedyotis-Oldenlandia complex</taxon>
        <taxon>Oldenlandia</taxon>
    </lineage>
</organism>
<gene>
    <name evidence="2" type="ORF">OLC1_LOCUS3316</name>
</gene>
<accession>A0AAV1C8P6</accession>
<sequence length="115" mass="12382">MEIGNCFSLAQKKSTAQGHGVGGEAAGGVVVTVGTRRLADFRRREQRKKSGEGNSENEEVGEDELTTSWAGINRRPNQLILVPFPLAELHSFGFLPCGADVVSEQLNNGGGWQKK</sequence>
<dbReference type="Proteomes" id="UP001161247">
    <property type="component" value="Chromosome 1"/>
</dbReference>
<evidence type="ECO:0000313" key="2">
    <source>
        <dbReference type="EMBL" id="CAI9091373.1"/>
    </source>
</evidence>
<evidence type="ECO:0000313" key="3">
    <source>
        <dbReference type="Proteomes" id="UP001161247"/>
    </source>
</evidence>